<dbReference type="Gene3D" id="2.60.200.40">
    <property type="match status" value="1"/>
</dbReference>
<dbReference type="PANTHER" id="PTHR12358">
    <property type="entry name" value="SPHINGOSINE KINASE"/>
    <property type="match status" value="1"/>
</dbReference>
<evidence type="ECO:0000256" key="5">
    <source>
        <dbReference type="ARBA" id="ARBA00022741"/>
    </source>
</evidence>
<keyword evidence="6 13" id="KW-0418">Kinase</keyword>
<accession>A0A4R2BD95</accession>
<proteinExistence type="inferred from homology"/>
<dbReference type="PROSITE" id="PS50146">
    <property type="entry name" value="DAGK"/>
    <property type="match status" value="1"/>
</dbReference>
<evidence type="ECO:0000256" key="2">
    <source>
        <dbReference type="ARBA" id="ARBA00005983"/>
    </source>
</evidence>
<dbReference type="Gene3D" id="3.40.50.10330">
    <property type="entry name" value="Probable inorganic polyphosphate/atp-NAD kinase, domain 1"/>
    <property type="match status" value="1"/>
</dbReference>
<evidence type="ECO:0000256" key="10">
    <source>
        <dbReference type="ARBA" id="ARBA00023264"/>
    </source>
</evidence>
<dbReference type="Pfam" id="PF00781">
    <property type="entry name" value="DAGK_cat"/>
    <property type="match status" value="1"/>
</dbReference>
<keyword evidence="3" id="KW-0444">Lipid biosynthesis</keyword>
<protein>
    <submittedName>
        <fullName evidence="13">YegS/Rv2252/BmrU family lipid kinase</fullName>
    </submittedName>
</protein>
<dbReference type="AlphaFoldDB" id="A0A4R2BD95"/>
<evidence type="ECO:0000256" key="6">
    <source>
        <dbReference type="ARBA" id="ARBA00022777"/>
    </source>
</evidence>
<organism evidence="13 14">
    <name type="scientific">Mesobacillus foraminis</name>
    <dbReference type="NCBI Taxonomy" id="279826"/>
    <lineage>
        <taxon>Bacteria</taxon>
        <taxon>Bacillati</taxon>
        <taxon>Bacillota</taxon>
        <taxon>Bacilli</taxon>
        <taxon>Bacillales</taxon>
        <taxon>Bacillaceae</taxon>
        <taxon>Mesobacillus</taxon>
    </lineage>
</organism>
<evidence type="ECO:0000259" key="12">
    <source>
        <dbReference type="PROSITE" id="PS50146"/>
    </source>
</evidence>
<keyword evidence="11" id="KW-1133">Transmembrane helix</keyword>
<dbReference type="InterPro" id="IPR050187">
    <property type="entry name" value="Lipid_Phosphate_FormReg"/>
</dbReference>
<dbReference type="InterPro" id="IPR017438">
    <property type="entry name" value="ATP-NAD_kinase_N"/>
</dbReference>
<name>A0A4R2BD95_9BACI</name>
<evidence type="ECO:0000256" key="3">
    <source>
        <dbReference type="ARBA" id="ARBA00022516"/>
    </source>
</evidence>
<evidence type="ECO:0000256" key="8">
    <source>
        <dbReference type="ARBA" id="ARBA00023098"/>
    </source>
</evidence>
<dbReference type="NCBIfam" id="TIGR00147">
    <property type="entry name" value="YegS/Rv2252/BmrU family lipid kinase"/>
    <property type="match status" value="1"/>
</dbReference>
<comment type="similarity">
    <text evidence="2">Belongs to the diacylglycerol/lipid kinase family.</text>
</comment>
<dbReference type="Proteomes" id="UP000295689">
    <property type="component" value="Unassembled WGS sequence"/>
</dbReference>
<keyword evidence="5" id="KW-0547">Nucleotide-binding</keyword>
<comment type="caution">
    <text evidence="13">The sequence shown here is derived from an EMBL/GenBank/DDBJ whole genome shotgun (WGS) entry which is preliminary data.</text>
</comment>
<keyword evidence="9" id="KW-0594">Phospholipid biosynthesis</keyword>
<evidence type="ECO:0000256" key="4">
    <source>
        <dbReference type="ARBA" id="ARBA00022679"/>
    </source>
</evidence>
<feature type="transmembrane region" description="Helical" evidence="11">
    <location>
        <begin position="167"/>
        <end position="187"/>
    </location>
</feature>
<keyword evidence="11" id="KW-0812">Transmembrane</keyword>
<dbReference type="Pfam" id="PF19279">
    <property type="entry name" value="YegS_C"/>
    <property type="match status" value="1"/>
</dbReference>
<feature type="transmembrane region" description="Helical" evidence="11">
    <location>
        <begin position="208"/>
        <end position="227"/>
    </location>
</feature>
<comment type="cofactor">
    <cofactor evidence="1">
        <name>Mg(2+)</name>
        <dbReference type="ChEBI" id="CHEBI:18420"/>
    </cofactor>
</comment>
<evidence type="ECO:0000256" key="1">
    <source>
        <dbReference type="ARBA" id="ARBA00001946"/>
    </source>
</evidence>
<gene>
    <name evidence="13" type="ORF">EV146_10779</name>
</gene>
<feature type="domain" description="DAGKc" evidence="12">
    <location>
        <begin position="1"/>
        <end position="137"/>
    </location>
</feature>
<dbReference type="InterPro" id="IPR016064">
    <property type="entry name" value="NAD/diacylglycerol_kinase_sf"/>
</dbReference>
<evidence type="ECO:0000256" key="7">
    <source>
        <dbReference type="ARBA" id="ARBA00022840"/>
    </source>
</evidence>
<keyword evidence="14" id="KW-1185">Reference proteome</keyword>
<dbReference type="InterPro" id="IPR001206">
    <property type="entry name" value="Diacylglycerol_kinase_cat_dom"/>
</dbReference>
<keyword evidence="7" id="KW-0067">ATP-binding</keyword>
<dbReference type="SUPFAM" id="SSF111331">
    <property type="entry name" value="NAD kinase/diacylglycerol kinase-like"/>
    <property type="match status" value="1"/>
</dbReference>
<evidence type="ECO:0000313" key="14">
    <source>
        <dbReference type="Proteomes" id="UP000295689"/>
    </source>
</evidence>
<dbReference type="PANTHER" id="PTHR12358:SF54">
    <property type="entry name" value="SPHINGOSINE KINASE RELATED PROTEIN"/>
    <property type="match status" value="1"/>
</dbReference>
<keyword evidence="4" id="KW-0808">Transferase</keyword>
<evidence type="ECO:0000313" key="13">
    <source>
        <dbReference type="EMBL" id="TCN24385.1"/>
    </source>
</evidence>
<sequence length="314" mass="34943">MKRIYFIVNLHAKNGGCRKTWGIIEKELKAKKVSYKAFFTEYPGHAAILADSIGRFLTSDEAFVTAVGGDGTFHEVVNGSAEHRNITLGFIPAGSGNDFSRGLGIPKHAKRAISQLLKSMDQKTVQFIDSGRISQQGRDHTYFINSMGAGFDADVAKGSNESEMKSLFNRFLLGRLIYVYILLKLLFTYKRTDMEIWVDGKKYKFEKVWFVAISNQIYYGGGMKIAPDAVPTDGLLDMTVVYSLSRLKLLFVFITVFWGGHAAFQEVWTCRGMKVSIRSGRKVRVHADGEVIGETPVMIQVCRGAVPVAGILTN</sequence>
<dbReference type="GO" id="GO:0016301">
    <property type="term" value="F:kinase activity"/>
    <property type="evidence" value="ECO:0007669"/>
    <property type="project" value="UniProtKB-KW"/>
</dbReference>
<dbReference type="GO" id="GO:0005524">
    <property type="term" value="F:ATP binding"/>
    <property type="evidence" value="ECO:0007669"/>
    <property type="project" value="UniProtKB-KW"/>
</dbReference>
<dbReference type="SMART" id="SM00046">
    <property type="entry name" value="DAGKc"/>
    <property type="match status" value="1"/>
</dbReference>
<keyword evidence="11" id="KW-0472">Membrane</keyword>
<dbReference type="InterPro" id="IPR005218">
    <property type="entry name" value="Diacylglycerol/lipid_kinase"/>
</dbReference>
<dbReference type="EMBL" id="SLVV01000007">
    <property type="protein sequence ID" value="TCN24385.1"/>
    <property type="molecule type" value="Genomic_DNA"/>
</dbReference>
<dbReference type="RefSeq" id="WP_158287102.1">
    <property type="nucleotide sequence ID" value="NZ_JABUHM010000005.1"/>
</dbReference>
<dbReference type="InterPro" id="IPR045540">
    <property type="entry name" value="YegS/DAGK_C"/>
</dbReference>
<keyword evidence="10" id="KW-1208">Phospholipid metabolism</keyword>
<evidence type="ECO:0000256" key="11">
    <source>
        <dbReference type="SAM" id="Phobius"/>
    </source>
</evidence>
<keyword evidence="8" id="KW-0443">Lipid metabolism</keyword>
<feature type="transmembrane region" description="Helical" evidence="11">
    <location>
        <begin position="247"/>
        <end position="264"/>
    </location>
</feature>
<evidence type="ECO:0000256" key="9">
    <source>
        <dbReference type="ARBA" id="ARBA00023209"/>
    </source>
</evidence>
<dbReference type="GO" id="GO:0008654">
    <property type="term" value="P:phospholipid biosynthetic process"/>
    <property type="evidence" value="ECO:0007669"/>
    <property type="project" value="UniProtKB-KW"/>
</dbReference>
<reference evidence="13 14" key="1">
    <citation type="journal article" date="2015" name="Stand. Genomic Sci.">
        <title>Genomic Encyclopedia of Bacterial and Archaeal Type Strains, Phase III: the genomes of soil and plant-associated and newly described type strains.</title>
        <authorList>
            <person name="Whitman W.B."/>
            <person name="Woyke T."/>
            <person name="Klenk H.P."/>
            <person name="Zhou Y."/>
            <person name="Lilburn T.G."/>
            <person name="Beck B.J."/>
            <person name="De Vos P."/>
            <person name="Vandamme P."/>
            <person name="Eisen J.A."/>
            <person name="Garrity G."/>
            <person name="Hugenholtz P."/>
            <person name="Kyrpides N.C."/>
        </authorList>
    </citation>
    <scope>NUCLEOTIDE SEQUENCE [LARGE SCALE GENOMIC DNA]</scope>
    <source>
        <strain evidence="13 14">CV53</strain>
    </source>
</reference>